<feature type="region of interest" description="Disordered" evidence="1">
    <location>
        <begin position="1"/>
        <end position="20"/>
    </location>
</feature>
<evidence type="ECO:0000313" key="3">
    <source>
        <dbReference type="Proteomes" id="UP000037755"/>
    </source>
</evidence>
<accession>A0A0M9VHD2</accession>
<dbReference type="OrthoDB" id="7030114at2"/>
<dbReference type="AlphaFoldDB" id="A0A0M9VHD2"/>
<evidence type="ECO:0000256" key="1">
    <source>
        <dbReference type="SAM" id="MobiDB-lite"/>
    </source>
</evidence>
<sequence>MSDNKNYTGSPDRDRINTSEDYEVRYWSEKFGVSSQELIDAVKNSGSNSPEKVEEYLKKQK</sequence>
<dbReference type="PATRIC" id="fig|1202724.3.peg.1011"/>
<protein>
    <recommendedName>
        <fullName evidence="4">DUF3606 domain-containing protein</fullName>
    </recommendedName>
</protein>
<comment type="caution">
    <text evidence="2">The sequence shown here is derived from an EMBL/GenBank/DDBJ whole genome shotgun (WGS) entry which is preliminary data.</text>
</comment>
<proteinExistence type="predicted"/>
<feature type="region of interest" description="Disordered" evidence="1">
    <location>
        <begin position="42"/>
        <end position="61"/>
    </location>
</feature>
<dbReference type="InterPro" id="IPR022037">
    <property type="entry name" value="DUF3606"/>
</dbReference>
<evidence type="ECO:0008006" key="4">
    <source>
        <dbReference type="Google" id="ProtNLM"/>
    </source>
</evidence>
<feature type="compositionally biased region" description="Basic and acidic residues" evidence="1">
    <location>
        <begin position="51"/>
        <end position="61"/>
    </location>
</feature>
<gene>
    <name evidence="2" type="ORF">AM493_04885</name>
</gene>
<organism evidence="2 3">
    <name type="scientific">Flavobacterium akiainvivens</name>
    <dbReference type="NCBI Taxonomy" id="1202724"/>
    <lineage>
        <taxon>Bacteria</taxon>
        <taxon>Pseudomonadati</taxon>
        <taxon>Bacteroidota</taxon>
        <taxon>Flavobacteriia</taxon>
        <taxon>Flavobacteriales</taxon>
        <taxon>Flavobacteriaceae</taxon>
        <taxon>Flavobacterium</taxon>
    </lineage>
</organism>
<evidence type="ECO:0000313" key="2">
    <source>
        <dbReference type="EMBL" id="KOS05436.1"/>
    </source>
</evidence>
<dbReference type="STRING" id="1202724.AM493_04885"/>
<reference evidence="2 3" key="1">
    <citation type="submission" date="2015-08" db="EMBL/GenBank/DDBJ databases">
        <title>Whole genome sequence of Flavobacterium akiainvivens IK-1T, from decaying Wikstroemia oahuensis, an endemic Hawaiian shrub.</title>
        <authorList>
            <person name="Wan X."/>
            <person name="Hou S."/>
            <person name="Saito J."/>
            <person name="Donachie S."/>
        </authorList>
    </citation>
    <scope>NUCLEOTIDE SEQUENCE [LARGE SCALE GENOMIC DNA]</scope>
    <source>
        <strain evidence="2 3">IK-1</strain>
    </source>
</reference>
<dbReference type="EMBL" id="LIYD01000005">
    <property type="protein sequence ID" value="KOS05436.1"/>
    <property type="molecule type" value="Genomic_DNA"/>
</dbReference>
<name>A0A0M9VHD2_9FLAO</name>
<dbReference type="Pfam" id="PF12244">
    <property type="entry name" value="DUF3606"/>
    <property type="match status" value="1"/>
</dbReference>
<feature type="compositionally biased region" description="Basic and acidic residues" evidence="1">
    <location>
        <begin position="11"/>
        <end position="20"/>
    </location>
</feature>
<dbReference type="Proteomes" id="UP000037755">
    <property type="component" value="Unassembled WGS sequence"/>
</dbReference>
<dbReference type="RefSeq" id="WP_054406631.1">
    <property type="nucleotide sequence ID" value="NZ_FOYA01000003.1"/>
</dbReference>
<keyword evidence="3" id="KW-1185">Reference proteome</keyword>